<dbReference type="SMART" id="SM00490">
    <property type="entry name" value="HELICc"/>
    <property type="match status" value="1"/>
</dbReference>
<dbReference type="GO" id="GO:0016787">
    <property type="term" value="F:hydrolase activity"/>
    <property type="evidence" value="ECO:0007669"/>
    <property type="project" value="UniProtKB-KW"/>
</dbReference>
<evidence type="ECO:0000256" key="2">
    <source>
        <dbReference type="SAM" id="MobiDB-lite"/>
    </source>
</evidence>
<feature type="compositionally biased region" description="Acidic residues" evidence="2">
    <location>
        <begin position="65"/>
        <end position="76"/>
    </location>
</feature>
<dbReference type="OrthoDB" id="448448at2759"/>
<protein>
    <submittedName>
        <fullName evidence="5">SWI/SNF-related matrix-associated actin-dependent regulator of chromatin subfamily A containing DEAD/H box 1A</fullName>
    </submittedName>
</protein>
<feature type="region of interest" description="Disordered" evidence="2">
    <location>
        <begin position="169"/>
        <end position="190"/>
    </location>
</feature>
<dbReference type="InterPro" id="IPR014001">
    <property type="entry name" value="Helicase_ATP-bd"/>
</dbReference>
<dbReference type="EMBL" id="MTYJ01000089">
    <property type="protein sequence ID" value="OQV15402.1"/>
    <property type="molecule type" value="Genomic_DNA"/>
</dbReference>
<dbReference type="Gene3D" id="3.40.50.10810">
    <property type="entry name" value="Tandem AAA-ATPase domain"/>
    <property type="match status" value="1"/>
</dbReference>
<feature type="compositionally biased region" description="Basic residues" evidence="2">
    <location>
        <begin position="18"/>
        <end position="27"/>
    </location>
</feature>
<feature type="compositionally biased region" description="Basic and acidic residues" evidence="2">
    <location>
        <begin position="39"/>
        <end position="49"/>
    </location>
</feature>
<feature type="region of interest" description="Disordered" evidence="2">
    <location>
        <begin position="1"/>
        <end position="120"/>
    </location>
</feature>
<feature type="domain" description="Helicase ATP-binding" evidence="3">
    <location>
        <begin position="353"/>
        <end position="524"/>
    </location>
</feature>
<dbReference type="Gene3D" id="3.40.50.300">
    <property type="entry name" value="P-loop containing nucleotide triphosphate hydrolases"/>
    <property type="match status" value="2"/>
</dbReference>
<evidence type="ECO:0000259" key="4">
    <source>
        <dbReference type="PROSITE" id="PS51194"/>
    </source>
</evidence>
<evidence type="ECO:0000259" key="3">
    <source>
        <dbReference type="PROSITE" id="PS51192"/>
    </source>
</evidence>
<evidence type="ECO:0000313" key="6">
    <source>
        <dbReference type="Proteomes" id="UP000192578"/>
    </source>
</evidence>
<dbReference type="InterPro" id="IPR001650">
    <property type="entry name" value="Helicase_C-like"/>
</dbReference>
<feature type="compositionally biased region" description="Low complexity" evidence="2">
    <location>
        <begin position="169"/>
        <end position="180"/>
    </location>
</feature>
<feature type="compositionally biased region" description="Basic and acidic residues" evidence="2">
    <location>
        <begin position="101"/>
        <end position="112"/>
    </location>
</feature>
<organism evidence="5 6">
    <name type="scientific">Hypsibius exemplaris</name>
    <name type="common">Freshwater tardigrade</name>
    <dbReference type="NCBI Taxonomy" id="2072580"/>
    <lineage>
        <taxon>Eukaryota</taxon>
        <taxon>Metazoa</taxon>
        <taxon>Ecdysozoa</taxon>
        <taxon>Tardigrada</taxon>
        <taxon>Eutardigrada</taxon>
        <taxon>Parachela</taxon>
        <taxon>Hypsibioidea</taxon>
        <taxon>Hypsibiidae</taxon>
        <taxon>Hypsibius</taxon>
    </lineage>
</organism>
<dbReference type="InterPro" id="IPR038718">
    <property type="entry name" value="SNF2-like_sf"/>
</dbReference>
<dbReference type="InterPro" id="IPR000330">
    <property type="entry name" value="SNF2_N"/>
</dbReference>
<dbReference type="PANTHER" id="PTHR10799">
    <property type="entry name" value="SNF2/RAD54 HELICASE FAMILY"/>
    <property type="match status" value="1"/>
</dbReference>
<dbReference type="PROSITE" id="PS51192">
    <property type="entry name" value="HELICASE_ATP_BIND_1"/>
    <property type="match status" value="1"/>
</dbReference>
<comment type="caution">
    <text evidence="5">The sequence shown here is derived from an EMBL/GenBank/DDBJ whole genome shotgun (WGS) entry which is preliminary data.</text>
</comment>
<proteinExistence type="predicted"/>
<feature type="domain" description="Helicase C-terminal" evidence="4">
    <location>
        <begin position="712"/>
        <end position="862"/>
    </location>
</feature>
<dbReference type="SUPFAM" id="SSF52540">
    <property type="entry name" value="P-loop containing nucleoside triphosphate hydrolases"/>
    <property type="match status" value="2"/>
</dbReference>
<reference evidence="6" key="1">
    <citation type="submission" date="2017-01" db="EMBL/GenBank/DDBJ databases">
        <title>Comparative genomics of anhydrobiosis in the tardigrade Hypsibius dujardini.</title>
        <authorList>
            <person name="Yoshida Y."/>
            <person name="Koutsovoulos G."/>
            <person name="Laetsch D."/>
            <person name="Stevens L."/>
            <person name="Kumar S."/>
            <person name="Horikawa D."/>
            <person name="Ishino K."/>
            <person name="Komine S."/>
            <person name="Tomita M."/>
            <person name="Blaxter M."/>
            <person name="Arakawa K."/>
        </authorList>
    </citation>
    <scope>NUCLEOTIDE SEQUENCE [LARGE SCALE GENOMIC DNA]</scope>
    <source>
        <strain evidence="6">Z151</strain>
    </source>
</reference>
<dbReference type="Pfam" id="PF00271">
    <property type="entry name" value="Helicase_C"/>
    <property type="match status" value="1"/>
</dbReference>
<evidence type="ECO:0000256" key="1">
    <source>
        <dbReference type="ARBA" id="ARBA00022801"/>
    </source>
</evidence>
<keyword evidence="1" id="KW-0378">Hydrolase</keyword>
<dbReference type="InterPro" id="IPR049730">
    <property type="entry name" value="SNF2/RAD54-like_C"/>
</dbReference>
<keyword evidence="6" id="KW-1185">Reference proteome</keyword>
<dbReference type="CDD" id="cd18793">
    <property type="entry name" value="SF2_C_SNF"/>
    <property type="match status" value="1"/>
</dbReference>
<dbReference type="SMART" id="SM00487">
    <property type="entry name" value="DEXDc"/>
    <property type="match status" value="1"/>
</dbReference>
<dbReference type="GO" id="GO:0005524">
    <property type="term" value="F:ATP binding"/>
    <property type="evidence" value="ECO:0007669"/>
    <property type="project" value="InterPro"/>
</dbReference>
<accession>A0A1W0WJR8</accession>
<feature type="compositionally biased region" description="Basic residues" evidence="2">
    <location>
        <begin position="51"/>
        <end position="60"/>
    </location>
</feature>
<evidence type="ECO:0000313" key="5">
    <source>
        <dbReference type="EMBL" id="OQV15402.1"/>
    </source>
</evidence>
<dbReference type="Proteomes" id="UP000192578">
    <property type="component" value="Unassembled WGS sequence"/>
</dbReference>
<gene>
    <name evidence="5" type="ORF">BV898_10412</name>
</gene>
<dbReference type="InterPro" id="IPR027417">
    <property type="entry name" value="P-loop_NTPase"/>
</dbReference>
<dbReference type="PROSITE" id="PS51194">
    <property type="entry name" value="HELICASE_CTER"/>
    <property type="match status" value="1"/>
</dbReference>
<sequence length="885" mass="100530">MADIVGISSDVEESKVHVSGRNRKRRQRNSDEDEEEEAAERNSDDELPSHKSSKRSKRRRFDSSSEAEDEDDEDDAADRSFVADPNAPEESEKKEKKKVKNGRDQNDAKMDDSDCQIVEPSDPWEHLEEYTARLTKEYPSLNPLDIQDALIQNEVRLRDARTTLTALLTSQSAPSTSRPHTTPRKTHPPIASKGRIVFDAVDTAEDKTKYHILGENIYDSDDDSDNEDDTEDRRIIVQFLQDATLPELMKVRGLSDRKAKILVEARPFTTWKEFVATLKAKKYLNLDAIVESAKDFLNARTTVSKIIGKCQLMADRVENSIALHADDSIEPPDMLAKGMKLQGYQLLALQWLAVLHKSKMNGILADEMGLGKTIQSIAFVAYLLEHGIKGPFLVIAPASTIDNWDDEFRRWAPSIRTVVYHGSLEDRAFLRQEYFSPAGLQKMEVVITTYQGATRNIIDKAAFKRIKFDFAIFDEAHLLKNMTSQKYRALMSTVHASGRLLLTGTPDGQNNLTELLSLLVFAMPEMLSKETASLEHAFTYISNEGSSSYEMEQVKEARAILKPFILRRTKEDVALELPAKTSKVEEVPMSKKQQGMYDTLVRRYGHGGGDDAGDHVDLEVGNEGLEALHQMRKLANHPLLVRSIFTKTMLPELAADLIRYHPHYKNDTVPHLALDLEFMSDFQLHKLCLIDRNMKKYRLKPDDLVDSGKFAYLDKMFPRFLKEDRRVLLFSQYTQVLDIVESYLEIRQHHFARIDGQTPVGERQDIVDRFNNDSSVFVMLLSTRAGGLGINLTGADTVVIHDIDYNPYNDKQAENRCHRLGQKREVSVYRLISKATIEKKMYEMGQKKLQLEKNVMEIESGEAPVKLDDDLDMEAAKALLGSLKA</sequence>
<dbReference type="AlphaFoldDB" id="A0A1W0WJR8"/>
<name>A0A1W0WJR8_HYPEX</name>
<dbReference type="Pfam" id="PF00176">
    <property type="entry name" value="SNF2-rel_dom"/>
    <property type="match status" value="1"/>
</dbReference>